<dbReference type="InterPro" id="IPR019776">
    <property type="entry name" value="Flagellar_basal_body_rod_CS"/>
</dbReference>
<keyword evidence="5" id="KW-0964">Secreted</keyword>
<feature type="region of interest" description="Disordered" evidence="8">
    <location>
        <begin position="492"/>
        <end position="517"/>
    </location>
</feature>
<evidence type="ECO:0000256" key="7">
    <source>
        <dbReference type="SAM" id="Coils"/>
    </source>
</evidence>
<dbReference type="GO" id="GO:0005576">
    <property type="term" value="C:extracellular region"/>
    <property type="evidence" value="ECO:0007669"/>
    <property type="project" value="UniProtKB-SubCell"/>
</dbReference>
<organism evidence="12 13">
    <name type="scientific">Planctobacterium marinum</name>
    <dbReference type="NCBI Taxonomy" id="1631968"/>
    <lineage>
        <taxon>Bacteria</taxon>
        <taxon>Pseudomonadati</taxon>
        <taxon>Pseudomonadota</taxon>
        <taxon>Gammaproteobacteria</taxon>
        <taxon>Alteromonadales</taxon>
        <taxon>Alteromonadaceae</taxon>
        <taxon>Planctobacterium</taxon>
    </lineage>
</organism>
<dbReference type="EMBL" id="AP027272">
    <property type="protein sequence ID" value="BDX07807.1"/>
    <property type="molecule type" value="Genomic_DNA"/>
</dbReference>
<reference evidence="12" key="1">
    <citation type="submission" date="2023-01" db="EMBL/GenBank/DDBJ databases">
        <title>Complete genome sequence of Planctobacterium marinum strain Dej080120_11.</title>
        <authorList>
            <person name="Ueki S."/>
            <person name="Maruyama F."/>
        </authorList>
    </citation>
    <scope>NUCLEOTIDE SEQUENCE</scope>
    <source>
        <strain evidence="12">Dej080120_11</strain>
    </source>
</reference>
<dbReference type="InterPro" id="IPR010930">
    <property type="entry name" value="Flg_bb/hook_C_dom"/>
</dbReference>
<keyword evidence="6" id="KW-0975">Bacterial flagellum</keyword>
<dbReference type="InterPro" id="IPR002371">
    <property type="entry name" value="FlgK"/>
</dbReference>
<feature type="domain" description="Flagellar basal body rod protein N-terminal" evidence="9">
    <location>
        <begin position="9"/>
        <end position="36"/>
    </location>
</feature>
<dbReference type="RefSeq" id="WP_338293908.1">
    <property type="nucleotide sequence ID" value="NZ_AP027272.1"/>
</dbReference>
<dbReference type="PANTHER" id="PTHR30033">
    <property type="entry name" value="FLAGELLAR HOOK-ASSOCIATED PROTEIN 1"/>
    <property type="match status" value="1"/>
</dbReference>
<feature type="domain" description="Flagellar basal-body/hook protein C-terminal" evidence="10">
    <location>
        <begin position="665"/>
        <end position="702"/>
    </location>
</feature>
<gene>
    <name evidence="12" type="primary">flgK</name>
    <name evidence="12" type="ORF">MACH26_33280</name>
</gene>
<dbReference type="PRINTS" id="PR01005">
    <property type="entry name" value="FLGHOOKAP1"/>
</dbReference>
<proteinExistence type="inferred from homology"/>
<dbReference type="Pfam" id="PF22638">
    <property type="entry name" value="FlgK_D1"/>
    <property type="match status" value="1"/>
</dbReference>
<dbReference type="PANTHER" id="PTHR30033:SF1">
    <property type="entry name" value="FLAGELLAR HOOK-ASSOCIATED PROTEIN 1"/>
    <property type="match status" value="1"/>
</dbReference>
<dbReference type="GO" id="GO:0044780">
    <property type="term" value="P:bacterial-type flagellum assembly"/>
    <property type="evidence" value="ECO:0007669"/>
    <property type="project" value="InterPro"/>
</dbReference>
<evidence type="ECO:0000256" key="5">
    <source>
        <dbReference type="ARBA" id="ARBA00022525"/>
    </source>
</evidence>
<name>A0AA48HQI0_9ALTE</name>
<dbReference type="GO" id="GO:0005198">
    <property type="term" value="F:structural molecule activity"/>
    <property type="evidence" value="ECO:0007669"/>
    <property type="project" value="InterPro"/>
</dbReference>
<evidence type="ECO:0000313" key="12">
    <source>
        <dbReference type="EMBL" id="BDX07807.1"/>
    </source>
</evidence>
<evidence type="ECO:0000256" key="2">
    <source>
        <dbReference type="ARBA" id="ARBA00004613"/>
    </source>
</evidence>
<keyword evidence="7" id="KW-0175">Coiled coil</keyword>
<evidence type="ECO:0000259" key="10">
    <source>
        <dbReference type="Pfam" id="PF06429"/>
    </source>
</evidence>
<dbReference type="Pfam" id="PF00460">
    <property type="entry name" value="Flg_bb_rod"/>
    <property type="match status" value="1"/>
</dbReference>
<evidence type="ECO:0000313" key="13">
    <source>
        <dbReference type="Proteomes" id="UP001333710"/>
    </source>
</evidence>
<evidence type="ECO:0000256" key="8">
    <source>
        <dbReference type="SAM" id="MobiDB-lite"/>
    </source>
</evidence>
<dbReference type="KEGG" id="pmaw:MACH26_33280"/>
<dbReference type="Proteomes" id="UP001333710">
    <property type="component" value="Chromosome"/>
</dbReference>
<evidence type="ECO:0000256" key="4">
    <source>
        <dbReference type="ARBA" id="ARBA00016244"/>
    </source>
</evidence>
<evidence type="ECO:0000259" key="9">
    <source>
        <dbReference type="Pfam" id="PF00460"/>
    </source>
</evidence>
<dbReference type="AlphaFoldDB" id="A0AA48HQI0"/>
<sequence length="706" mass="74066">MIQTDIFTIASSGLNAQQGLLNTTANNIANVNTEGYVRQKGILQEQDVGGVLLGNVERVVDRFAQEQHVRDTSSLGEANQYLQKLNQLDNIFASEAISAAEGMSRYFAALQTATDDPNNVASREIVISEAEAMIKRFNNIDGYLETSVEVVNEELDDKLEQANDLIQQIADLNAQIKSTQFAPQTSGSESVKNQRDQAILALSELAEITTQPRTDGSTLVFMGSGQALVLEDGSFNVFSDNGNPDPTYKDLVLVASDNTNVSIPLSDEDLGGELGGLIRYRDEILEPNIRELGQIALAITDAMNEQNKLGMDLDNQLGTSLFTTPEFGALTYEDNTGTGAVNARVPDGGGAEITSADYQITITGGGGTTSIDFDIALLNPDGSPVTDSSGAAIRQSLTGVDISGGGFITIPAGDIGGDIEIQFPDGTAYADDDQFLIQPAKEAASAIAMATNRPEDLALASPVRVESNLNNLGTASVSSISVTNTEVSAGTEGSAFDGAGGIQGPGASPHTGGDGAPTTIVFTAADSFEVRDSAGAVLATVNGASSLENLLTQAAAVPWDAGFTGQDDYPGYDLSIEGIPQAGDTFTIAYNTDGFNDNSNGVKLAGLQEEDLMLRGNDGNSTQITFHEAYAGIVTEVGSKTASAQVEYDAAVAMERQSKEWVDSVSGVNLDEEASDLIRFQQAYAASARVLTTAQSLFQTILGAVS</sequence>
<dbReference type="GO" id="GO:0009424">
    <property type="term" value="C:bacterial-type flagellum hook"/>
    <property type="evidence" value="ECO:0007669"/>
    <property type="project" value="InterPro"/>
</dbReference>
<dbReference type="NCBIfam" id="TIGR02492">
    <property type="entry name" value="flgK_ends"/>
    <property type="match status" value="1"/>
</dbReference>
<evidence type="ECO:0000256" key="3">
    <source>
        <dbReference type="ARBA" id="ARBA00009677"/>
    </source>
</evidence>
<keyword evidence="12" id="KW-0282">Flagellum</keyword>
<dbReference type="InterPro" id="IPR053927">
    <property type="entry name" value="FlgK_helical"/>
</dbReference>
<evidence type="ECO:0000256" key="1">
    <source>
        <dbReference type="ARBA" id="ARBA00004365"/>
    </source>
</evidence>
<comment type="similarity">
    <text evidence="3">Belongs to the flagella basal body rod proteins family.</text>
</comment>
<evidence type="ECO:0000256" key="6">
    <source>
        <dbReference type="ARBA" id="ARBA00023143"/>
    </source>
</evidence>
<dbReference type="PROSITE" id="PS00588">
    <property type="entry name" value="FLAGELLA_BB_ROD"/>
    <property type="match status" value="1"/>
</dbReference>
<protein>
    <recommendedName>
        <fullName evidence="4">Flagellar hook-associated protein 1</fullName>
    </recommendedName>
</protein>
<keyword evidence="12" id="KW-0966">Cell projection</keyword>
<dbReference type="Pfam" id="PF06429">
    <property type="entry name" value="Flg_bbr_C"/>
    <property type="match status" value="1"/>
</dbReference>
<feature type="coiled-coil region" evidence="7">
    <location>
        <begin position="148"/>
        <end position="175"/>
    </location>
</feature>
<keyword evidence="12" id="KW-0969">Cilium</keyword>
<dbReference type="SUPFAM" id="SSF64518">
    <property type="entry name" value="Phase 1 flagellin"/>
    <property type="match status" value="1"/>
</dbReference>
<dbReference type="InterPro" id="IPR001444">
    <property type="entry name" value="Flag_bb_rod_N"/>
</dbReference>
<keyword evidence="13" id="KW-1185">Reference proteome</keyword>
<feature type="domain" description="Flagellar hook-associated protein FlgK helical" evidence="11">
    <location>
        <begin position="85"/>
        <end position="322"/>
    </location>
</feature>
<accession>A0AA48HQI0</accession>
<comment type="subcellular location">
    <subcellularLocation>
        <location evidence="1">Bacterial flagellum</location>
    </subcellularLocation>
    <subcellularLocation>
        <location evidence="2">Secreted</location>
    </subcellularLocation>
</comment>
<evidence type="ECO:0000259" key="11">
    <source>
        <dbReference type="Pfam" id="PF22638"/>
    </source>
</evidence>